<keyword evidence="1" id="KW-0539">Nucleus</keyword>
<evidence type="ECO:0000313" key="5">
    <source>
        <dbReference type="Proteomes" id="UP000789739"/>
    </source>
</evidence>
<dbReference type="SUPFAM" id="SSF47095">
    <property type="entry name" value="HMG-box"/>
    <property type="match status" value="1"/>
</dbReference>
<comment type="caution">
    <text evidence="4">The sequence shown here is derived from an EMBL/GenBank/DDBJ whole genome shotgun (WGS) entry which is preliminary data.</text>
</comment>
<gene>
    <name evidence="4" type="ORF">PBRASI_LOCUS2360</name>
</gene>
<proteinExistence type="predicted"/>
<dbReference type="InterPro" id="IPR036910">
    <property type="entry name" value="HMG_box_dom_sf"/>
</dbReference>
<protein>
    <submittedName>
        <fullName evidence="4">10012_t:CDS:1</fullName>
    </submittedName>
</protein>
<feature type="region of interest" description="Disordered" evidence="2">
    <location>
        <begin position="1"/>
        <end position="23"/>
    </location>
</feature>
<keyword evidence="1" id="KW-0238">DNA-binding</keyword>
<evidence type="ECO:0000313" key="4">
    <source>
        <dbReference type="EMBL" id="CAG8496098.1"/>
    </source>
</evidence>
<reference evidence="4" key="1">
    <citation type="submission" date="2021-06" db="EMBL/GenBank/DDBJ databases">
        <authorList>
            <person name="Kallberg Y."/>
            <person name="Tangrot J."/>
            <person name="Rosling A."/>
        </authorList>
    </citation>
    <scope>NUCLEOTIDE SEQUENCE</scope>
    <source>
        <strain evidence="4">BR232B</strain>
    </source>
</reference>
<evidence type="ECO:0000256" key="1">
    <source>
        <dbReference type="PROSITE-ProRule" id="PRU00267"/>
    </source>
</evidence>
<dbReference type="OrthoDB" id="6247875at2759"/>
<keyword evidence="5" id="KW-1185">Reference proteome</keyword>
<organism evidence="4 5">
    <name type="scientific">Paraglomus brasilianum</name>
    <dbReference type="NCBI Taxonomy" id="144538"/>
    <lineage>
        <taxon>Eukaryota</taxon>
        <taxon>Fungi</taxon>
        <taxon>Fungi incertae sedis</taxon>
        <taxon>Mucoromycota</taxon>
        <taxon>Glomeromycotina</taxon>
        <taxon>Glomeromycetes</taxon>
        <taxon>Paraglomerales</taxon>
        <taxon>Paraglomeraceae</taxon>
        <taxon>Paraglomus</taxon>
    </lineage>
</organism>
<evidence type="ECO:0000259" key="3">
    <source>
        <dbReference type="PROSITE" id="PS50118"/>
    </source>
</evidence>
<dbReference type="EMBL" id="CAJVPI010000181">
    <property type="protein sequence ID" value="CAG8496098.1"/>
    <property type="molecule type" value="Genomic_DNA"/>
</dbReference>
<name>A0A9N9EVP8_9GLOM</name>
<dbReference type="AlphaFoldDB" id="A0A9N9EVP8"/>
<dbReference type="GO" id="GO:0005634">
    <property type="term" value="C:nucleus"/>
    <property type="evidence" value="ECO:0007669"/>
    <property type="project" value="UniProtKB-UniRule"/>
</dbReference>
<dbReference type="Proteomes" id="UP000789739">
    <property type="component" value="Unassembled WGS sequence"/>
</dbReference>
<dbReference type="PROSITE" id="PS50118">
    <property type="entry name" value="HMG_BOX_2"/>
    <property type="match status" value="1"/>
</dbReference>
<evidence type="ECO:0000256" key="2">
    <source>
        <dbReference type="SAM" id="MobiDB-lite"/>
    </source>
</evidence>
<dbReference type="Gene3D" id="1.10.30.10">
    <property type="entry name" value="High mobility group box domain"/>
    <property type="match status" value="1"/>
</dbReference>
<feature type="domain" description="HMG box" evidence="3">
    <location>
        <begin position="21"/>
        <end position="89"/>
    </location>
</feature>
<sequence length="111" mass="12809">MPVSRERRKQLREEKKKRKANVRPGNGFMQFRRVVSSAVAGEQTAINQNELSKILGDIWASLKPEERNSFEWSQELLQALHTNTASNNNSRPRQTWIGGNFILTEYQKPPS</sequence>
<dbReference type="GO" id="GO:0003677">
    <property type="term" value="F:DNA binding"/>
    <property type="evidence" value="ECO:0007669"/>
    <property type="project" value="UniProtKB-UniRule"/>
</dbReference>
<dbReference type="Pfam" id="PF00505">
    <property type="entry name" value="HMG_box"/>
    <property type="match status" value="1"/>
</dbReference>
<feature type="DNA-binding region" description="HMG box" evidence="1">
    <location>
        <begin position="21"/>
        <end position="89"/>
    </location>
</feature>
<accession>A0A9N9EVP8</accession>
<dbReference type="InterPro" id="IPR009071">
    <property type="entry name" value="HMG_box_dom"/>
</dbReference>
<feature type="compositionally biased region" description="Basic residues" evidence="2">
    <location>
        <begin position="1"/>
        <end position="21"/>
    </location>
</feature>